<evidence type="ECO:0000313" key="1">
    <source>
        <dbReference type="EMBL" id="CAE0230263.1"/>
    </source>
</evidence>
<name>A0A7S3FT69_9SPIT</name>
<gene>
    <name evidence="1" type="ORF">SRAS04492_LOCUS2050</name>
</gene>
<dbReference type="EMBL" id="HBIA01003888">
    <property type="protein sequence ID" value="CAE0230263.1"/>
    <property type="molecule type" value="Transcribed_RNA"/>
</dbReference>
<proteinExistence type="predicted"/>
<dbReference type="AlphaFoldDB" id="A0A7S3FT69"/>
<organism evidence="1">
    <name type="scientific">Strombidium rassoulzadegani</name>
    <dbReference type="NCBI Taxonomy" id="1082188"/>
    <lineage>
        <taxon>Eukaryota</taxon>
        <taxon>Sar</taxon>
        <taxon>Alveolata</taxon>
        <taxon>Ciliophora</taxon>
        <taxon>Intramacronucleata</taxon>
        <taxon>Spirotrichea</taxon>
        <taxon>Oligotrichia</taxon>
        <taxon>Strombidiidae</taxon>
        <taxon>Strombidium</taxon>
    </lineage>
</organism>
<accession>A0A7S3FT69</accession>
<reference evidence="1" key="1">
    <citation type="submission" date="2021-01" db="EMBL/GenBank/DDBJ databases">
        <authorList>
            <person name="Corre E."/>
            <person name="Pelletier E."/>
            <person name="Niang G."/>
            <person name="Scheremetjew M."/>
            <person name="Finn R."/>
            <person name="Kale V."/>
            <person name="Holt S."/>
            <person name="Cochrane G."/>
            <person name="Meng A."/>
            <person name="Brown T."/>
            <person name="Cohen L."/>
        </authorList>
    </citation>
    <scope>NUCLEOTIDE SEQUENCE</scope>
    <source>
        <strain evidence="1">Ras09</strain>
    </source>
</reference>
<sequence length="126" mass="14295">MRDCVLQELCKLSKRERGEEASSKFNSEVDFYSPQLITEESQQSVVDLVMHGPHGKQFSVYCVVADQAALDIINRKLLSSKIKDKRLTIYAIQLASEEGTSQGPPDLERYSKAFSESDFIKVFEDQ</sequence>
<protein>
    <submittedName>
        <fullName evidence="1">Uncharacterized protein</fullName>
    </submittedName>
</protein>